<evidence type="ECO:0000256" key="3">
    <source>
        <dbReference type="ARBA" id="ARBA00010532"/>
    </source>
</evidence>
<gene>
    <name evidence="13" type="ORF">DSTB1V02_LOCUS13607</name>
</gene>
<keyword evidence="5" id="KW-0812">Transmembrane</keyword>
<evidence type="ECO:0000256" key="11">
    <source>
        <dbReference type="ARBA" id="ARBA00023136"/>
    </source>
</evidence>
<reference evidence="13" key="1">
    <citation type="submission" date="2020-11" db="EMBL/GenBank/DDBJ databases">
        <authorList>
            <person name="Tran Van P."/>
        </authorList>
    </citation>
    <scope>NUCLEOTIDE SEQUENCE</scope>
</reference>
<evidence type="ECO:0000256" key="8">
    <source>
        <dbReference type="ARBA" id="ARBA00022989"/>
    </source>
</evidence>
<dbReference type="Pfam" id="PF03656">
    <property type="entry name" value="Pam16"/>
    <property type="match status" value="1"/>
</dbReference>
<keyword evidence="8" id="KW-1133">Transmembrane helix</keyword>
<dbReference type="PRINTS" id="PR01609">
    <property type="entry name" value="CD36FAMILY"/>
</dbReference>
<dbReference type="EMBL" id="CAJPEV010006909">
    <property type="protein sequence ID" value="CAG0904446.1"/>
    <property type="molecule type" value="Genomic_DNA"/>
</dbReference>
<evidence type="ECO:0000256" key="10">
    <source>
        <dbReference type="ARBA" id="ARBA00023128"/>
    </source>
</evidence>
<evidence type="ECO:0000256" key="9">
    <source>
        <dbReference type="ARBA" id="ARBA00023010"/>
    </source>
</evidence>
<evidence type="ECO:0000256" key="7">
    <source>
        <dbReference type="ARBA" id="ARBA00022927"/>
    </source>
</evidence>
<protein>
    <recommendedName>
        <fullName evidence="15">Mitochondrial import inner membrane translocase subunit Tim16</fullName>
    </recommendedName>
</protein>
<proteinExistence type="inferred from homology"/>
<dbReference type="PANTHER" id="PTHR12388:SF0">
    <property type="entry name" value="MITOCHONDRIAL IMPORT INNER MEMBRANE TRANSLOCASE SUBUNIT TIM16"/>
    <property type="match status" value="1"/>
</dbReference>
<name>A0A7R9AGK9_9CRUS</name>
<keyword evidence="10" id="KW-0496">Mitochondrion</keyword>
<evidence type="ECO:0000313" key="13">
    <source>
        <dbReference type="EMBL" id="CAD7253861.1"/>
    </source>
</evidence>
<dbReference type="FunFam" id="1.10.287.110:FF:000006">
    <property type="entry name" value="Import inner membrane translocase subunit TIM16"/>
    <property type="match status" value="1"/>
</dbReference>
<keyword evidence="14" id="KW-1185">Reference proteome</keyword>
<comment type="similarity">
    <text evidence="3">Belongs to the CD36 family.</text>
</comment>
<dbReference type="EMBL" id="LR906426">
    <property type="protein sequence ID" value="CAD7253861.1"/>
    <property type="molecule type" value="Genomic_DNA"/>
</dbReference>
<keyword evidence="7" id="KW-0653">Protein transport</keyword>
<evidence type="ECO:0000313" key="14">
    <source>
        <dbReference type="Proteomes" id="UP000677054"/>
    </source>
</evidence>
<dbReference type="InterPro" id="IPR002159">
    <property type="entry name" value="CD36_fam"/>
</dbReference>
<dbReference type="GO" id="GO:0005744">
    <property type="term" value="C:TIM23 mitochondrial import inner membrane translocase complex"/>
    <property type="evidence" value="ECO:0007669"/>
    <property type="project" value="InterPro"/>
</dbReference>
<dbReference type="Pfam" id="PF01130">
    <property type="entry name" value="CD36"/>
    <property type="match status" value="1"/>
</dbReference>
<comment type="subcellular location">
    <subcellularLocation>
        <location evidence="1">Mitochondrion inner membrane</location>
        <topology evidence="1">Peripheral membrane protein</topology>
        <orientation evidence="1">Matrix side</orientation>
    </subcellularLocation>
</comment>
<keyword evidence="12" id="KW-0325">Glycoprotein</keyword>
<organism evidence="13">
    <name type="scientific">Darwinula stevensoni</name>
    <dbReference type="NCBI Taxonomy" id="69355"/>
    <lineage>
        <taxon>Eukaryota</taxon>
        <taxon>Metazoa</taxon>
        <taxon>Ecdysozoa</taxon>
        <taxon>Arthropoda</taxon>
        <taxon>Crustacea</taxon>
        <taxon>Oligostraca</taxon>
        <taxon>Ostracoda</taxon>
        <taxon>Podocopa</taxon>
        <taxon>Podocopida</taxon>
        <taxon>Darwinulocopina</taxon>
        <taxon>Darwinuloidea</taxon>
        <taxon>Darwinulidae</taxon>
        <taxon>Darwinula</taxon>
    </lineage>
</organism>
<keyword evidence="6" id="KW-0999">Mitochondrion inner membrane</keyword>
<dbReference type="GO" id="GO:0030150">
    <property type="term" value="P:protein import into mitochondrial matrix"/>
    <property type="evidence" value="ECO:0007669"/>
    <property type="project" value="InterPro"/>
</dbReference>
<accession>A0A7R9AGK9</accession>
<comment type="similarity">
    <text evidence="2">Belongs to the TIM16/PAM16 family.</text>
</comment>
<dbReference type="PANTHER" id="PTHR12388">
    <property type="entry name" value="MITOCHONDRIA ASSOCIATED GRANULOCYTE MACROPHAGE CSF SIGNALING MOLECULE"/>
    <property type="match status" value="1"/>
</dbReference>
<keyword evidence="4" id="KW-0813">Transport</keyword>
<sequence length="208" mass="22994">MMAKPFVQIVIAGVQVIARAFGRALREEFSRGQQAARNAGGGRGGQARAAANAKFGMTLEEAKQILNVDKLEKDAIKASYEHLFKANDKSKGGSFYIQSKLTPYYSETPGTEFDLELPNTHQVEVREDEVTSREGCTSARLNLLQGGGIVVACVIKQLVLTNGSTSFDMWYNMPVPLRMKFFFYNVTNPEEVSLGGRPRVEELGPYTF</sequence>
<dbReference type="InterPro" id="IPR036869">
    <property type="entry name" value="J_dom_sf"/>
</dbReference>
<dbReference type="AlphaFoldDB" id="A0A7R9AGK9"/>
<evidence type="ECO:0000256" key="12">
    <source>
        <dbReference type="ARBA" id="ARBA00023180"/>
    </source>
</evidence>
<keyword evidence="9" id="KW-0811">Translocation</keyword>
<evidence type="ECO:0000256" key="6">
    <source>
        <dbReference type="ARBA" id="ARBA00022792"/>
    </source>
</evidence>
<dbReference type="Gene3D" id="1.10.287.110">
    <property type="entry name" value="DnaJ domain"/>
    <property type="match status" value="1"/>
</dbReference>
<evidence type="ECO:0000256" key="2">
    <source>
        <dbReference type="ARBA" id="ARBA00008817"/>
    </source>
</evidence>
<evidence type="ECO:0000256" key="1">
    <source>
        <dbReference type="ARBA" id="ARBA00004443"/>
    </source>
</evidence>
<evidence type="ECO:0008006" key="15">
    <source>
        <dbReference type="Google" id="ProtNLM"/>
    </source>
</evidence>
<feature type="non-terminal residue" evidence="13">
    <location>
        <position position="208"/>
    </location>
</feature>
<evidence type="ECO:0000256" key="4">
    <source>
        <dbReference type="ARBA" id="ARBA00022448"/>
    </source>
</evidence>
<dbReference type="Proteomes" id="UP000677054">
    <property type="component" value="Unassembled WGS sequence"/>
</dbReference>
<evidence type="ECO:0000256" key="5">
    <source>
        <dbReference type="ARBA" id="ARBA00022692"/>
    </source>
</evidence>
<keyword evidence="11" id="KW-0472">Membrane</keyword>
<dbReference type="InterPro" id="IPR005341">
    <property type="entry name" value="Tim16"/>
</dbReference>
<dbReference type="OrthoDB" id="10262892at2759"/>